<organism evidence="6">
    <name type="scientific">Ensete ventricosum</name>
    <name type="common">Abyssinian banana</name>
    <name type="synonym">Musa ensete</name>
    <dbReference type="NCBI Taxonomy" id="4639"/>
    <lineage>
        <taxon>Eukaryota</taxon>
        <taxon>Viridiplantae</taxon>
        <taxon>Streptophyta</taxon>
        <taxon>Embryophyta</taxon>
        <taxon>Tracheophyta</taxon>
        <taxon>Spermatophyta</taxon>
        <taxon>Magnoliopsida</taxon>
        <taxon>Liliopsida</taxon>
        <taxon>Zingiberales</taxon>
        <taxon>Musaceae</taxon>
        <taxon>Ensete</taxon>
    </lineage>
</organism>
<dbReference type="Proteomes" id="UP000290560">
    <property type="component" value="Unassembled WGS sequence"/>
</dbReference>
<evidence type="ECO:0000256" key="2">
    <source>
        <dbReference type="ARBA" id="ARBA00022692"/>
    </source>
</evidence>
<keyword evidence="4" id="KW-0472">Membrane</keyword>
<accession>A0A445MI05</accession>
<name>A0A445MI05_ENSVE</name>
<evidence type="ECO:0000256" key="1">
    <source>
        <dbReference type="ARBA" id="ARBA00004141"/>
    </source>
</evidence>
<dbReference type="Pfam" id="PF06813">
    <property type="entry name" value="Nodulin-like"/>
    <property type="match status" value="1"/>
</dbReference>
<gene>
    <name evidence="6" type="ORF">BHM03_00028840</name>
</gene>
<evidence type="ECO:0000313" key="6">
    <source>
        <dbReference type="EMBL" id="RZR73843.1"/>
    </source>
</evidence>
<comment type="subcellular location">
    <subcellularLocation>
        <location evidence="1">Membrane</location>
        <topology evidence="1">Multi-pass membrane protein</topology>
    </subcellularLocation>
</comment>
<sequence length="116" mass="12737">MTLKARSRPPRVGLAAALWVQVAAGSACSFPLYSPALKSVLGYNQQQLTVFGVANEIGEHFGLIACDLFPPWLLLLLRFRCSLSRSPADHHGYALPGGEFTTTPNRMNYCVALPFW</sequence>
<evidence type="ECO:0000256" key="4">
    <source>
        <dbReference type="ARBA" id="ARBA00023136"/>
    </source>
</evidence>
<evidence type="ECO:0000256" key="3">
    <source>
        <dbReference type="ARBA" id="ARBA00022989"/>
    </source>
</evidence>
<keyword evidence="2" id="KW-0812">Transmembrane</keyword>
<dbReference type="PANTHER" id="PTHR21576:SF154">
    <property type="entry name" value="OS04G0502800 PROTEIN"/>
    <property type="match status" value="1"/>
</dbReference>
<protein>
    <recommendedName>
        <fullName evidence="5">Nodulin-like domain-containing protein</fullName>
    </recommendedName>
</protein>
<dbReference type="EMBL" id="KV876034">
    <property type="protein sequence ID" value="RZR73843.1"/>
    <property type="molecule type" value="Genomic_DNA"/>
</dbReference>
<feature type="domain" description="Nodulin-like" evidence="5">
    <location>
        <begin position="12"/>
        <end position="77"/>
    </location>
</feature>
<dbReference type="AlphaFoldDB" id="A0A445MI05"/>
<dbReference type="PROSITE" id="PS51257">
    <property type="entry name" value="PROKAR_LIPOPROTEIN"/>
    <property type="match status" value="1"/>
</dbReference>
<dbReference type="PANTHER" id="PTHR21576">
    <property type="entry name" value="UNCHARACTERIZED NODULIN-LIKE PROTEIN"/>
    <property type="match status" value="1"/>
</dbReference>
<dbReference type="InterPro" id="IPR010658">
    <property type="entry name" value="Nodulin-like"/>
</dbReference>
<dbReference type="GO" id="GO:0016020">
    <property type="term" value="C:membrane"/>
    <property type="evidence" value="ECO:0007669"/>
    <property type="project" value="UniProtKB-SubCell"/>
</dbReference>
<keyword evidence="3" id="KW-1133">Transmembrane helix</keyword>
<proteinExistence type="predicted"/>
<reference evidence="6" key="1">
    <citation type="journal article" date="2018" name="Data Brief">
        <title>Genome sequence data from 17 accessions of Ensete ventricosum, a staple food crop for millions in Ethiopia.</title>
        <authorList>
            <person name="Yemataw Z."/>
            <person name="Muzemil S."/>
            <person name="Ambachew D."/>
            <person name="Tripathi L."/>
            <person name="Tesfaye K."/>
            <person name="Chala A."/>
            <person name="Farbos A."/>
            <person name="O'Neill P."/>
            <person name="Moore K."/>
            <person name="Grant M."/>
            <person name="Studholme D.J."/>
        </authorList>
    </citation>
    <scope>NUCLEOTIDE SEQUENCE [LARGE SCALE GENOMIC DNA]</scope>
    <source>
        <tissue evidence="6">Leaf</tissue>
    </source>
</reference>
<evidence type="ECO:0000259" key="5">
    <source>
        <dbReference type="Pfam" id="PF06813"/>
    </source>
</evidence>